<evidence type="ECO:0000256" key="5">
    <source>
        <dbReference type="ARBA" id="ARBA00022695"/>
    </source>
</evidence>
<feature type="domain" description="Poly A polymerase head" evidence="10">
    <location>
        <begin position="83"/>
        <end position="205"/>
    </location>
</feature>
<dbReference type="GO" id="GO:0001680">
    <property type="term" value="P:tRNA 3'-terminal CCA addition"/>
    <property type="evidence" value="ECO:0007669"/>
    <property type="project" value="TreeGrafter"/>
</dbReference>
<evidence type="ECO:0000256" key="7">
    <source>
        <dbReference type="ARBA" id="ARBA00022741"/>
    </source>
</evidence>
<dbReference type="Pfam" id="PF01743">
    <property type="entry name" value="PolyA_pol"/>
    <property type="match status" value="1"/>
</dbReference>
<evidence type="ECO:0000259" key="10">
    <source>
        <dbReference type="Pfam" id="PF01743"/>
    </source>
</evidence>
<keyword evidence="7" id="KW-0547">Nucleotide-binding</keyword>
<dbReference type="EMBL" id="VUJU01000611">
    <property type="protein sequence ID" value="KAF0769331.1"/>
    <property type="molecule type" value="Genomic_DNA"/>
</dbReference>
<dbReference type="GO" id="GO:1990180">
    <property type="term" value="P:mitochondrial tRNA 3'-end processing"/>
    <property type="evidence" value="ECO:0007669"/>
    <property type="project" value="TreeGrafter"/>
</dbReference>
<dbReference type="GO" id="GO:0005739">
    <property type="term" value="C:mitochondrion"/>
    <property type="evidence" value="ECO:0007669"/>
    <property type="project" value="TreeGrafter"/>
</dbReference>
<dbReference type="Pfam" id="PF12627">
    <property type="entry name" value="PolyA_pol_RNAbd"/>
    <property type="match status" value="1"/>
</dbReference>
<dbReference type="GO" id="GO:0000049">
    <property type="term" value="F:tRNA binding"/>
    <property type="evidence" value="ECO:0007669"/>
    <property type="project" value="TreeGrafter"/>
</dbReference>
<dbReference type="PANTHER" id="PTHR46173:SF1">
    <property type="entry name" value="CCA TRNA NUCLEOTIDYLTRANSFERASE 1, MITOCHONDRIAL"/>
    <property type="match status" value="1"/>
</dbReference>
<dbReference type="Gene3D" id="1.10.3090.10">
    <property type="entry name" value="cca-adding enzyme, domain 2"/>
    <property type="match status" value="1"/>
</dbReference>
<evidence type="ECO:0000313" key="12">
    <source>
        <dbReference type="EMBL" id="KAF0769331.1"/>
    </source>
</evidence>
<evidence type="ECO:0000256" key="9">
    <source>
        <dbReference type="RuleBase" id="RU003953"/>
    </source>
</evidence>
<keyword evidence="8" id="KW-0460">Magnesium</keyword>
<dbReference type="GO" id="GO:0016779">
    <property type="term" value="F:nucleotidyltransferase activity"/>
    <property type="evidence" value="ECO:0007669"/>
    <property type="project" value="UniProtKB-KW"/>
</dbReference>
<evidence type="ECO:0000256" key="4">
    <source>
        <dbReference type="ARBA" id="ARBA00022694"/>
    </source>
</evidence>
<evidence type="ECO:0000256" key="3">
    <source>
        <dbReference type="ARBA" id="ARBA00022679"/>
    </source>
</evidence>
<sequence length="470" mass="54923">MMAKHLVDFDWKLKYLFQLFSLRPHRPYPSRFLSFVNPVINYNLKPRPIPEIMKLENSQYGFIFSPQLTTVLQVFDKYKYEIRLCGGAVRDILLGKTPTDLDFATTATPDEMIEMMAKENIRIVNKGGLKHGTVTSHVDGVNFELTTLRIDVVTDGRHADVEYTKDWALDAGRRDLTVNSMFLGMDGTVYDYFNGYEDLKKRQIRFVGDPKLRITEDYLRILRYFRFYGRLATAPNLHDEYILEAIREKGSGLKQISGERIWSELHKILEGNYGPDIMRTILKLGLSPYIGLPEQPNVEEFDKVINRTKGLKLQPITMLIPFLKDAHDMNELNNRLKFRVFDRDLGLFIVQSRDEKWTPDTIKINKIKIIQNPTKQAVMKEYIEQLLKYNNDRTILEEFEKWTPLKFPITGNMIKNHGVKDGKKIGIILRKLIEYWADDDFQTDIEELLNLIPKAEDELCHNFKNSKKNT</sequence>
<keyword evidence="5" id="KW-0548">Nucleotidyltransferase</keyword>
<comment type="similarity">
    <text evidence="2 9">Belongs to the tRNA nucleotidyltransferase/poly(A) polymerase family.</text>
</comment>
<dbReference type="InterPro" id="IPR043519">
    <property type="entry name" value="NT_sf"/>
</dbReference>
<dbReference type="PANTHER" id="PTHR46173">
    <property type="entry name" value="CCA TRNA NUCLEOTIDYLTRANSFERASE 1, MITOCHONDRIAL"/>
    <property type="match status" value="1"/>
</dbReference>
<evidence type="ECO:0000256" key="1">
    <source>
        <dbReference type="ARBA" id="ARBA00001946"/>
    </source>
</evidence>
<evidence type="ECO:0000313" key="13">
    <source>
        <dbReference type="Proteomes" id="UP000478052"/>
    </source>
</evidence>
<dbReference type="SUPFAM" id="SSF81301">
    <property type="entry name" value="Nucleotidyltransferase"/>
    <property type="match status" value="1"/>
</dbReference>
<dbReference type="InterPro" id="IPR050264">
    <property type="entry name" value="Bact_CCA-adding_enz_type3_sf"/>
</dbReference>
<dbReference type="Proteomes" id="UP000478052">
    <property type="component" value="Unassembled WGS sequence"/>
</dbReference>
<dbReference type="OrthoDB" id="445712at2759"/>
<proteinExistence type="inferred from homology"/>
<keyword evidence="4" id="KW-0819">tRNA processing</keyword>
<comment type="caution">
    <text evidence="12">The sequence shown here is derived from an EMBL/GenBank/DDBJ whole genome shotgun (WGS) entry which is preliminary data.</text>
</comment>
<dbReference type="SUPFAM" id="SSF81891">
    <property type="entry name" value="Poly A polymerase C-terminal region-like"/>
    <property type="match status" value="1"/>
</dbReference>
<organism evidence="12 13">
    <name type="scientific">Aphis craccivora</name>
    <name type="common">Cowpea aphid</name>
    <dbReference type="NCBI Taxonomy" id="307492"/>
    <lineage>
        <taxon>Eukaryota</taxon>
        <taxon>Metazoa</taxon>
        <taxon>Ecdysozoa</taxon>
        <taxon>Arthropoda</taxon>
        <taxon>Hexapoda</taxon>
        <taxon>Insecta</taxon>
        <taxon>Pterygota</taxon>
        <taxon>Neoptera</taxon>
        <taxon>Paraneoptera</taxon>
        <taxon>Hemiptera</taxon>
        <taxon>Sternorrhyncha</taxon>
        <taxon>Aphidomorpha</taxon>
        <taxon>Aphidoidea</taxon>
        <taxon>Aphididae</taxon>
        <taxon>Aphidini</taxon>
        <taxon>Aphis</taxon>
        <taxon>Aphis</taxon>
    </lineage>
</organism>
<dbReference type="GO" id="GO:0000166">
    <property type="term" value="F:nucleotide binding"/>
    <property type="evidence" value="ECO:0007669"/>
    <property type="project" value="UniProtKB-KW"/>
</dbReference>
<dbReference type="InterPro" id="IPR032828">
    <property type="entry name" value="PolyA_RNA-bd"/>
</dbReference>
<evidence type="ECO:0000256" key="2">
    <source>
        <dbReference type="ARBA" id="ARBA00007265"/>
    </source>
</evidence>
<keyword evidence="9" id="KW-0694">RNA-binding</keyword>
<comment type="cofactor">
    <cofactor evidence="1">
        <name>Mg(2+)</name>
        <dbReference type="ChEBI" id="CHEBI:18420"/>
    </cofactor>
</comment>
<dbReference type="InterPro" id="IPR002646">
    <property type="entry name" value="PolA_pol_head_dom"/>
</dbReference>
<name>A0A6G0ZEF1_APHCR</name>
<dbReference type="CDD" id="cd05398">
    <property type="entry name" value="NT_ClassII-CCAase"/>
    <property type="match status" value="1"/>
</dbReference>
<gene>
    <name evidence="12" type="ORF">FWK35_00002126</name>
</gene>
<protein>
    <submittedName>
        <fullName evidence="12">CCA tRNA nucleotidyltransferase 1, mitochondrial</fullName>
    </submittedName>
</protein>
<evidence type="ECO:0000256" key="6">
    <source>
        <dbReference type="ARBA" id="ARBA00022723"/>
    </source>
</evidence>
<dbReference type="Gene3D" id="3.30.460.10">
    <property type="entry name" value="Beta Polymerase, domain 2"/>
    <property type="match status" value="1"/>
</dbReference>
<accession>A0A6G0ZEF1</accession>
<dbReference type="GO" id="GO:0046872">
    <property type="term" value="F:metal ion binding"/>
    <property type="evidence" value="ECO:0007669"/>
    <property type="project" value="UniProtKB-KW"/>
</dbReference>
<reference evidence="12 13" key="1">
    <citation type="submission" date="2019-08" db="EMBL/GenBank/DDBJ databases">
        <title>Whole genome of Aphis craccivora.</title>
        <authorList>
            <person name="Voronova N.V."/>
            <person name="Shulinski R.S."/>
            <person name="Bandarenka Y.V."/>
            <person name="Zhorov D.G."/>
            <person name="Warner D."/>
        </authorList>
    </citation>
    <scope>NUCLEOTIDE SEQUENCE [LARGE SCALE GENOMIC DNA]</scope>
    <source>
        <strain evidence="12">180601</strain>
        <tissue evidence="12">Whole Body</tissue>
    </source>
</reference>
<evidence type="ECO:0000256" key="8">
    <source>
        <dbReference type="ARBA" id="ARBA00022842"/>
    </source>
</evidence>
<keyword evidence="3 9" id="KW-0808">Transferase</keyword>
<keyword evidence="13" id="KW-1185">Reference proteome</keyword>
<feature type="domain" description="tRNA nucleotidyltransferase/poly(A) polymerase RNA and SrmB- binding" evidence="11">
    <location>
        <begin position="242"/>
        <end position="290"/>
    </location>
</feature>
<evidence type="ECO:0000259" key="11">
    <source>
        <dbReference type="Pfam" id="PF12627"/>
    </source>
</evidence>
<dbReference type="AlphaFoldDB" id="A0A6G0ZEF1"/>
<keyword evidence="6" id="KW-0479">Metal-binding</keyword>